<evidence type="ECO:0000256" key="1">
    <source>
        <dbReference type="ARBA" id="ARBA00005695"/>
    </source>
</evidence>
<dbReference type="GO" id="GO:0043190">
    <property type="term" value="C:ATP-binding cassette (ABC) transporter complex"/>
    <property type="evidence" value="ECO:0007669"/>
    <property type="project" value="InterPro"/>
</dbReference>
<evidence type="ECO:0000259" key="5">
    <source>
        <dbReference type="Pfam" id="PF00496"/>
    </source>
</evidence>
<dbReference type="Gene3D" id="3.90.76.10">
    <property type="entry name" value="Dipeptide-binding Protein, Domain 1"/>
    <property type="match status" value="1"/>
</dbReference>
<dbReference type="PANTHER" id="PTHR30290">
    <property type="entry name" value="PERIPLASMIC BINDING COMPONENT OF ABC TRANSPORTER"/>
    <property type="match status" value="1"/>
</dbReference>
<dbReference type="Gene3D" id="3.10.105.10">
    <property type="entry name" value="Dipeptide-binding Protein, Domain 3"/>
    <property type="match status" value="1"/>
</dbReference>
<dbReference type="InterPro" id="IPR023765">
    <property type="entry name" value="SBP_5_CS"/>
</dbReference>
<evidence type="ECO:0000256" key="4">
    <source>
        <dbReference type="SAM" id="MobiDB-lite"/>
    </source>
</evidence>
<dbReference type="AlphaFoldDB" id="A0A6J6EJR9"/>
<keyword evidence="2" id="KW-0813">Transport</keyword>
<feature type="domain" description="Solute-binding protein family 5" evidence="5">
    <location>
        <begin position="92"/>
        <end position="443"/>
    </location>
</feature>
<accession>A0A6J6EJR9</accession>
<dbReference type="PANTHER" id="PTHR30290:SF9">
    <property type="entry name" value="OLIGOPEPTIDE-BINDING PROTEIN APPA"/>
    <property type="match status" value="1"/>
</dbReference>
<dbReference type="SUPFAM" id="SSF53850">
    <property type="entry name" value="Periplasmic binding protein-like II"/>
    <property type="match status" value="1"/>
</dbReference>
<dbReference type="InterPro" id="IPR039424">
    <property type="entry name" value="SBP_5"/>
</dbReference>
<dbReference type="GO" id="GO:1904680">
    <property type="term" value="F:peptide transmembrane transporter activity"/>
    <property type="evidence" value="ECO:0007669"/>
    <property type="project" value="TreeGrafter"/>
</dbReference>
<dbReference type="PIRSF" id="PIRSF002741">
    <property type="entry name" value="MppA"/>
    <property type="match status" value="1"/>
</dbReference>
<feature type="compositionally biased region" description="Low complexity" evidence="4">
    <location>
        <begin position="17"/>
        <end position="39"/>
    </location>
</feature>
<dbReference type="InterPro" id="IPR030678">
    <property type="entry name" value="Peptide/Ni-bd"/>
</dbReference>
<dbReference type="PROSITE" id="PS01040">
    <property type="entry name" value="SBP_BACTERIAL_5"/>
    <property type="match status" value="1"/>
</dbReference>
<dbReference type="EMBL" id="CAEZTS010000039">
    <property type="protein sequence ID" value="CAB4574673.1"/>
    <property type="molecule type" value="Genomic_DNA"/>
</dbReference>
<keyword evidence="3" id="KW-0732">Signal</keyword>
<dbReference type="Gene3D" id="3.40.190.10">
    <property type="entry name" value="Periplasmic binding protein-like II"/>
    <property type="match status" value="1"/>
</dbReference>
<dbReference type="GO" id="GO:0042597">
    <property type="term" value="C:periplasmic space"/>
    <property type="evidence" value="ECO:0007669"/>
    <property type="project" value="UniProtKB-ARBA"/>
</dbReference>
<dbReference type="GO" id="GO:0015833">
    <property type="term" value="P:peptide transport"/>
    <property type="evidence" value="ECO:0007669"/>
    <property type="project" value="TreeGrafter"/>
</dbReference>
<name>A0A6J6EJR9_9ZZZZ</name>
<evidence type="ECO:0000256" key="2">
    <source>
        <dbReference type="ARBA" id="ARBA00022448"/>
    </source>
</evidence>
<reference evidence="6" key="1">
    <citation type="submission" date="2020-05" db="EMBL/GenBank/DDBJ databases">
        <authorList>
            <person name="Chiriac C."/>
            <person name="Salcher M."/>
            <person name="Ghai R."/>
            <person name="Kavagutti S V."/>
        </authorList>
    </citation>
    <scope>NUCLEOTIDE SEQUENCE</scope>
</reference>
<dbReference type="Pfam" id="PF00496">
    <property type="entry name" value="SBP_bac_5"/>
    <property type="match status" value="1"/>
</dbReference>
<sequence length="546" mass="60332">MIFTVACGGNDDGSGSGDTETTDGGSGNEGPTTEAPTTEPEGDPVAGGTLRYGIEADVDGLNPTSSALSAPGLFMANMVFDTLAAVDTEGNAVPYLAESFTPSADFKSWTIKVREGIKFHDGTDLTADALIKAFELERTDPLVGLAVKPYYPETGAVERIDDFTVKYNLLEPNMFFPHAITGQLGYIPSPTWVDAALADPTLNQKPIGTGPFKYDSRSQDSVTKFVRNEEYWNGTVWLDAVEFYPVTDPDTRVELLLNGELEGMQTTDPAQFVTLREDPSIVNTFDDTAEESFVMINSSKAPFDDIRARKALTLATPRQKYNELFGLGENRLADQMFTAESPYYNPDVKQEADDPDAAVALATEYCGEFPENCTDGKINMEFQWSGPAVVQTRIADLFDEAWSVAFNVTRQEIQQDLHIQETALGAYNVVTWRQFGADDPWADNVWLMCRNVGGLALNWPRYCDEDRDALLLQAINTDDPAERASLYQQVVQNINEAYTYIFLQHTIWGNPMKDTVRGVCNRTTPEGVALKCYSNGRAWFNTAWMG</sequence>
<organism evidence="6">
    <name type="scientific">freshwater metagenome</name>
    <dbReference type="NCBI Taxonomy" id="449393"/>
    <lineage>
        <taxon>unclassified sequences</taxon>
        <taxon>metagenomes</taxon>
        <taxon>ecological metagenomes</taxon>
    </lineage>
</organism>
<feature type="region of interest" description="Disordered" evidence="4">
    <location>
        <begin position="1"/>
        <end position="49"/>
    </location>
</feature>
<evidence type="ECO:0000313" key="6">
    <source>
        <dbReference type="EMBL" id="CAB4574673.1"/>
    </source>
</evidence>
<evidence type="ECO:0000256" key="3">
    <source>
        <dbReference type="ARBA" id="ARBA00022729"/>
    </source>
</evidence>
<comment type="similarity">
    <text evidence="1">Belongs to the bacterial solute-binding protein 5 family.</text>
</comment>
<proteinExistence type="inferred from homology"/>
<dbReference type="InterPro" id="IPR000914">
    <property type="entry name" value="SBP_5_dom"/>
</dbReference>
<protein>
    <submittedName>
        <fullName evidence="6">Unannotated protein</fullName>
    </submittedName>
</protein>
<gene>
    <name evidence="6" type="ORF">UFOPK1722_00611</name>
</gene>